<keyword evidence="3" id="KW-1185">Reference proteome</keyword>
<gene>
    <name evidence="2" type="ORF">MKW94_004273</name>
</gene>
<accession>A0AA41S813</accession>
<dbReference type="PANTHER" id="PTHR31170:SF25">
    <property type="entry name" value="BNAA09G04570D PROTEIN"/>
    <property type="match status" value="1"/>
</dbReference>
<reference evidence="2" key="1">
    <citation type="submission" date="2022-03" db="EMBL/GenBank/DDBJ databases">
        <title>A functionally conserved STORR gene fusion in Papaver species that diverged 16.8 million years ago.</title>
        <authorList>
            <person name="Catania T."/>
        </authorList>
    </citation>
    <scope>NUCLEOTIDE SEQUENCE</scope>
    <source>
        <strain evidence="2">S-191538</strain>
    </source>
</reference>
<dbReference type="InterPro" id="IPR004158">
    <property type="entry name" value="DUF247_pln"/>
</dbReference>
<dbReference type="PANTHER" id="PTHR31170">
    <property type="entry name" value="BNAC04G53230D PROTEIN"/>
    <property type="match status" value="1"/>
</dbReference>
<dbReference type="AlphaFoldDB" id="A0AA41S813"/>
<name>A0AA41S813_PAPNU</name>
<evidence type="ECO:0000256" key="1">
    <source>
        <dbReference type="SAM" id="Phobius"/>
    </source>
</evidence>
<dbReference type="Proteomes" id="UP001177140">
    <property type="component" value="Unassembled WGS sequence"/>
</dbReference>
<evidence type="ECO:0000313" key="2">
    <source>
        <dbReference type="EMBL" id="MCL7034762.1"/>
    </source>
</evidence>
<keyword evidence="1" id="KW-1133">Transmembrane helix</keyword>
<evidence type="ECO:0000313" key="3">
    <source>
        <dbReference type="Proteomes" id="UP001177140"/>
    </source>
</evidence>
<protein>
    <submittedName>
        <fullName evidence="2">Uncharacterized protein</fullName>
    </submittedName>
</protein>
<organism evidence="2 3">
    <name type="scientific">Papaver nudicaule</name>
    <name type="common">Iceland poppy</name>
    <dbReference type="NCBI Taxonomy" id="74823"/>
    <lineage>
        <taxon>Eukaryota</taxon>
        <taxon>Viridiplantae</taxon>
        <taxon>Streptophyta</taxon>
        <taxon>Embryophyta</taxon>
        <taxon>Tracheophyta</taxon>
        <taxon>Spermatophyta</taxon>
        <taxon>Magnoliopsida</taxon>
        <taxon>Ranunculales</taxon>
        <taxon>Papaveraceae</taxon>
        <taxon>Papaveroideae</taxon>
        <taxon>Papaver</taxon>
    </lineage>
</organism>
<comment type="caution">
    <text evidence="2">The sequence shown here is derived from an EMBL/GenBank/DDBJ whole genome shotgun (WGS) entry which is preliminary data.</text>
</comment>
<sequence length="380" mass="42936">MEDHKLRYAKALLSRTTPKGTNKLEECVASVERIEDEARKCYSEPINLNRDEFVQMMVIDGLFMIELFRKNADKVVNVEPGDPIFGKIWGLPSIVCDLILLENQLPMVVLESLFDVLALKEESKGVSLNNLALQFFNPYMPGGKEVTESSFSSCEGKHLLDLLGKTFHDLPPMPLKDDNEKEYSSKSMPNVTELKRAGVKFVVNSTSGSFLDIKFEDGVMKIPSIKIQDQTDTLLRNFIASEQCCDGYVSYMTSYAFFMDGLIDTAQDVGILRKQGIIINYLGGDEDVASLFNKLCCEVSVGDFYYSKLSNEVKKYYHTRWHGWGAAFRRDYLSSPWKFVSLIGAIVLLILTFLATLFAILSYDYQIKHGEKATPPSFKS</sequence>
<keyword evidence="1" id="KW-0472">Membrane</keyword>
<proteinExistence type="predicted"/>
<feature type="transmembrane region" description="Helical" evidence="1">
    <location>
        <begin position="339"/>
        <end position="361"/>
    </location>
</feature>
<keyword evidence="1" id="KW-0812">Transmembrane</keyword>
<dbReference type="EMBL" id="JAJJMA010149500">
    <property type="protein sequence ID" value="MCL7034762.1"/>
    <property type="molecule type" value="Genomic_DNA"/>
</dbReference>
<dbReference type="Pfam" id="PF03140">
    <property type="entry name" value="DUF247"/>
    <property type="match status" value="1"/>
</dbReference>